<feature type="binding site" evidence="2">
    <location>
        <position position="39"/>
    </location>
    <ligand>
        <name>Fe cation</name>
        <dbReference type="ChEBI" id="CHEBI:24875"/>
        <label>2</label>
    </ligand>
</feature>
<accession>A0A1F5BV57</accession>
<feature type="binding site" evidence="2">
    <location>
        <position position="179"/>
    </location>
    <ligand>
        <name>Fe cation</name>
        <dbReference type="ChEBI" id="CHEBI:24875"/>
        <label>1</label>
    </ligand>
</feature>
<evidence type="ECO:0000313" key="3">
    <source>
        <dbReference type="EMBL" id="OGD34487.1"/>
    </source>
</evidence>
<protein>
    <submittedName>
        <fullName evidence="3">Metallophosphoesterase</fullName>
    </submittedName>
</protein>
<feature type="binding site" evidence="2">
    <location>
        <position position="39"/>
    </location>
    <ligand>
        <name>Fe cation</name>
        <dbReference type="ChEBI" id="CHEBI:24875"/>
        <label>1</label>
    </ligand>
</feature>
<evidence type="ECO:0000256" key="1">
    <source>
        <dbReference type="PIRSR" id="PIRSR004789-50"/>
    </source>
</evidence>
<dbReference type="SUPFAM" id="SSF56300">
    <property type="entry name" value="Metallo-dependent phosphatases"/>
    <property type="match status" value="1"/>
</dbReference>
<dbReference type="PANTHER" id="PTHR36303">
    <property type="entry name" value="2',3'-CYCLIC-NUCLEOTIDE 2'-PHOSPHODIESTERASE"/>
    <property type="match status" value="1"/>
</dbReference>
<gene>
    <name evidence="3" type="ORF">A2988_03130</name>
</gene>
<organism evidence="3 4">
    <name type="scientific">Candidatus Azambacteria bacterium RIFCSPLOWO2_01_FULL_46_25</name>
    <dbReference type="NCBI Taxonomy" id="1797298"/>
    <lineage>
        <taxon>Bacteria</taxon>
        <taxon>Candidatus Azamiibacteriota</taxon>
    </lineage>
</organism>
<dbReference type="InterPro" id="IPR005235">
    <property type="entry name" value="YmdB-like"/>
</dbReference>
<dbReference type="PIRSF" id="PIRSF004789">
    <property type="entry name" value="DR1281"/>
    <property type="match status" value="1"/>
</dbReference>
<comment type="caution">
    <text evidence="3">The sequence shown here is derived from an EMBL/GenBank/DDBJ whole genome shotgun (WGS) entry which is preliminary data.</text>
</comment>
<dbReference type="EMBL" id="MEYS01000001">
    <property type="protein sequence ID" value="OGD34487.1"/>
    <property type="molecule type" value="Genomic_DNA"/>
</dbReference>
<dbReference type="GO" id="GO:0004113">
    <property type="term" value="F:2',3'-cyclic-nucleotide 3'-phosphodiesterase activity"/>
    <property type="evidence" value="ECO:0007669"/>
    <property type="project" value="TreeGrafter"/>
</dbReference>
<dbReference type="Gene3D" id="3.60.21.10">
    <property type="match status" value="1"/>
</dbReference>
<dbReference type="GO" id="GO:0046872">
    <property type="term" value="F:metal ion binding"/>
    <property type="evidence" value="ECO:0007669"/>
    <property type="project" value="UniProtKB-KW"/>
</dbReference>
<keyword evidence="2" id="KW-0479">Metal-binding</keyword>
<dbReference type="PANTHER" id="PTHR36303:SF1">
    <property type="entry name" value="2',3'-CYCLIC-NUCLEOTIDE 2'-PHOSPHODIESTERASE"/>
    <property type="match status" value="1"/>
</dbReference>
<evidence type="ECO:0000313" key="4">
    <source>
        <dbReference type="Proteomes" id="UP000176650"/>
    </source>
</evidence>
<dbReference type="InterPro" id="IPR029052">
    <property type="entry name" value="Metallo-depent_PP-like"/>
</dbReference>
<reference evidence="3 4" key="1">
    <citation type="journal article" date="2016" name="Nat. Commun.">
        <title>Thousands of microbial genomes shed light on interconnected biogeochemical processes in an aquifer system.</title>
        <authorList>
            <person name="Anantharaman K."/>
            <person name="Brown C.T."/>
            <person name="Hug L.A."/>
            <person name="Sharon I."/>
            <person name="Castelle C.J."/>
            <person name="Probst A.J."/>
            <person name="Thomas B.C."/>
            <person name="Singh A."/>
            <person name="Wilkins M.J."/>
            <person name="Karaoz U."/>
            <person name="Brodie E.L."/>
            <person name="Williams K.H."/>
            <person name="Hubbard S.S."/>
            <person name="Banfield J.F."/>
        </authorList>
    </citation>
    <scope>NUCLEOTIDE SEQUENCE [LARGE SCALE GENOMIC DNA]</scope>
</reference>
<feature type="binding site" evidence="2">
    <location>
        <position position="177"/>
    </location>
    <ligand>
        <name>Fe cation</name>
        <dbReference type="ChEBI" id="CHEBI:24875"/>
        <label>2</label>
    </ligand>
</feature>
<dbReference type="Proteomes" id="UP000176650">
    <property type="component" value="Unassembled WGS sequence"/>
</dbReference>
<feature type="binding site" evidence="2">
    <location>
        <position position="152"/>
    </location>
    <ligand>
        <name>Fe cation</name>
        <dbReference type="ChEBI" id="CHEBI:24875"/>
        <label>2</label>
    </ligand>
</feature>
<feature type="binding site" evidence="2">
    <location>
        <position position="67"/>
    </location>
    <ligand>
        <name>Fe cation</name>
        <dbReference type="ChEBI" id="CHEBI:24875"/>
        <label>2</label>
    </ligand>
</feature>
<dbReference type="AlphaFoldDB" id="A0A1F5BV57"/>
<name>A0A1F5BV57_9BACT</name>
<feature type="binding site" evidence="2">
    <location>
        <position position="40"/>
    </location>
    <ligand>
        <name>Fe cation</name>
        <dbReference type="ChEBI" id="CHEBI:24875"/>
        <label>1</label>
    </ligand>
</feature>
<feature type="binding site" evidence="2">
    <location>
        <position position="8"/>
    </location>
    <ligand>
        <name>Fe cation</name>
        <dbReference type="ChEBI" id="CHEBI:24875"/>
        <label>1</label>
    </ligand>
</feature>
<dbReference type="Pfam" id="PF13277">
    <property type="entry name" value="YmdB"/>
    <property type="match status" value="1"/>
</dbReference>
<sequence>MNILFFGDIFARPGREALARVLPSLKEKYRPDLIVCNGENLAHGAGATETVVKEMLAMGVDVITSGNHIFDKKEIADFMEGENAPLIRPLNFESGSPGKGFYVVEKKGANIVVLNLIGRVFMKREYQNPFLVAEEFLKTIPSDIKIILVDFHAEATSEKKAMGLFLDGKVSAVVGTHTHIQTADEQILPGKTAYISDIGMTGAAESVIGMDARLVIAMFKGEKVKMDIADSKNAEINAVFLVIDEQSGKAISVERIRMSGET</sequence>
<proteinExistence type="predicted"/>
<dbReference type="NCBIfam" id="TIGR00282">
    <property type="entry name" value="TIGR00282 family metallophosphoesterase"/>
    <property type="match status" value="1"/>
</dbReference>
<evidence type="ECO:0000256" key="2">
    <source>
        <dbReference type="PIRSR" id="PIRSR004789-51"/>
    </source>
</evidence>
<dbReference type="STRING" id="1797298.A2988_03130"/>
<feature type="active site" description="Proton donor" evidence="1">
    <location>
        <position position="68"/>
    </location>
</feature>